<evidence type="ECO:0000313" key="7">
    <source>
        <dbReference type="Proteomes" id="UP000480039"/>
    </source>
</evidence>
<keyword evidence="2 5" id="KW-0808">Transferase</keyword>
<dbReference type="PANTHER" id="PTHR34136">
    <property type="match status" value="1"/>
</dbReference>
<comment type="pathway">
    <text evidence="5">Cell wall biogenesis; teichoic acid biosynthesis.</text>
</comment>
<dbReference type="CDD" id="cd06533">
    <property type="entry name" value="Glyco_transf_WecG_TagA"/>
    <property type="match status" value="1"/>
</dbReference>
<evidence type="ECO:0000256" key="3">
    <source>
        <dbReference type="ARBA" id="ARBA00022944"/>
    </source>
</evidence>
<accession>A0A846JCV0</accession>
<dbReference type="EC" id="2.4.1.187" evidence="5"/>
<comment type="function">
    <text evidence="5">Catalyzes the conversion of GlcNAc-PP-undecaprenol into ManNAc-GlcNAc-PP-undecaprenol, the first committed lipid intermediate in the de novo synthesis of teichoic acid.</text>
</comment>
<dbReference type="EMBL" id="SWQE01000002">
    <property type="protein sequence ID" value="NFJ07954.1"/>
    <property type="molecule type" value="Genomic_DNA"/>
</dbReference>
<comment type="similarity">
    <text evidence="5">Belongs to the glycosyltransferase 26 family. TagA/TarA subfamily.</text>
</comment>
<keyword evidence="1 5" id="KW-0328">Glycosyltransferase</keyword>
<sequence>MKTEMLGYSIFNGSKEELLNIIDKYEKVNIISGNPEVLYNGLNNEELFKNFTDKDSTDKDSTDKDSIIIPDGVGVVLASKIIKSPVKEKIAGIEVMDSILKKCNENGKAVYLLGTTEDVLKECERKLLIKYKNLNIVGKHNGFFDMNNCKDILEDIKKSKPYALFIAMGCPRQEKFISKYMNELPCKIYMGVGGSFDVFAGKVKRAPRWMINCNLEWLYRVVKEPYRIKRLASIPKFLLKVALNKRSY</sequence>
<keyword evidence="3 5" id="KW-0777">Teichoic acid biosynthesis</keyword>
<comment type="caution">
    <text evidence="6">The sequence shown here is derived from an EMBL/GenBank/DDBJ whole genome shotgun (WGS) entry which is preliminary data.</text>
</comment>
<protein>
    <recommendedName>
        <fullName evidence="5">N-acetylglucosaminyldiphosphoundecaprenol N-acetyl-beta-D-mannosaminyltransferase</fullName>
        <ecNumber evidence="5">2.4.1.187</ecNumber>
    </recommendedName>
    <alternativeName>
        <fullName evidence="5">N-acetylmannosaminyltransferase</fullName>
    </alternativeName>
    <alternativeName>
        <fullName evidence="5">UDP-N-acetylmannosamine transferase</fullName>
    </alternativeName>
    <alternativeName>
        <fullName evidence="5">UDP-N-acetylmannosamine:N-acetylglucosaminyl pyrophosphorylundecaprenol N-acetylmannosaminyltransferase</fullName>
    </alternativeName>
</protein>
<dbReference type="Proteomes" id="UP000480039">
    <property type="component" value="Unassembled WGS sequence"/>
</dbReference>
<name>A0A846JCV0_CLOBO</name>
<dbReference type="InterPro" id="IPR004629">
    <property type="entry name" value="WecG_TagA_CpsF"/>
</dbReference>
<dbReference type="GO" id="GO:0019350">
    <property type="term" value="P:teichoic acid biosynthetic process"/>
    <property type="evidence" value="ECO:0007669"/>
    <property type="project" value="UniProtKB-UniRule"/>
</dbReference>
<keyword evidence="4 5" id="KW-0961">Cell wall biogenesis/degradation</keyword>
<dbReference type="HAMAP" id="MF_02070">
    <property type="entry name" value="TagA_TarA"/>
    <property type="match status" value="1"/>
</dbReference>
<dbReference type="GO" id="GO:0071555">
    <property type="term" value="P:cell wall organization"/>
    <property type="evidence" value="ECO:0007669"/>
    <property type="project" value="UniProtKB-KW"/>
</dbReference>
<evidence type="ECO:0000313" key="6">
    <source>
        <dbReference type="EMBL" id="NFJ07954.1"/>
    </source>
</evidence>
<proteinExistence type="inferred from homology"/>
<dbReference type="AlphaFoldDB" id="A0A846JCV0"/>
<dbReference type="InterPro" id="IPR034714">
    <property type="entry name" value="TagA_TarA"/>
</dbReference>
<gene>
    <name evidence="6" type="ORF">FC871_05530</name>
</gene>
<organism evidence="6 7">
    <name type="scientific">Clostridium botulinum</name>
    <dbReference type="NCBI Taxonomy" id="1491"/>
    <lineage>
        <taxon>Bacteria</taxon>
        <taxon>Bacillati</taxon>
        <taxon>Bacillota</taxon>
        <taxon>Clostridia</taxon>
        <taxon>Eubacteriales</taxon>
        <taxon>Clostridiaceae</taxon>
        <taxon>Clostridium</taxon>
    </lineage>
</organism>
<evidence type="ECO:0000256" key="4">
    <source>
        <dbReference type="ARBA" id="ARBA00023316"/>
    </source>
</evidence>
<evidence type="ECO:0000256" key="2">
    <source>
        <dbReference type="ARBA" id="ARBA00022679"/>
    </source>
</evidence>
<dbReference type="GO" id="GO:0047244">
    <property type="term" value="F:N-acetylglucosaminyldiphosphoundecaprenol N-acetyl-beta-D-mannosaminyltransferase activity"/>
    <property type="evidence" value="ECO:0007669"/>
    <property type="project" value="UniProtKB-UniRule"/>
</dbReference>
<dbReference type="PANTHER" id="PTHR34136:SF1">
    <property type="entry name" value="UDP-N-ACETYL-D-MANNOSAMINURONIC ACID TRANSFERASE"/>
    <property type="match status" value="1"/>
</dbReference>
<dbReference type="UniPathway" id="UPA00632"/>
<evidence type="ECO:0000256" key="5">
    <source>
        <dbReference type="HAMAP-Rule" id="MF_02070"/>
    </source>
</evidence>
<evidence type="ECO:0000256" key="1">
    <source>
        <dbReference type="ARBA" id="ARBA00022676"/>
    </source>
</evidence>
<dbReference type="NCBIfam" id="TIGR00696">
    <property type="entry name" value="wecG_tagA_cpsF"/>
    <property type="match status" value="1"/>
</dbReference>
<dbReference type="Pfam" id="PF03808">
    <property type="entry name" value="Glyco_tran_WecG"/>
    <property type="match status" value="1"/>
</dbReference>
<reference evidence="6 7" key="1">
    <citation type="submission" date="2019-04" db="EMBL/GenBank/DDBJ databases">
        <title>Genome sequencing of Clostridium botulinum Groups I-IV and Clostridium butyricum.</title>
        <authorList>
            <person name="Brunt J."/>
            <person name="Van Vliet A.H.M."/>
            <person name="Stringer S.C."/>
            <person name="Carter A.T."/>
            <person name="Peck M.W."/>
        </authorList>
    </citation>
    <scope>NUCLEOTIDE SEQUENCE [LARGE SCALE GENOMIC DNA]</scope>
    <source>
        <strain evidence="6 7">Colworth BL30</strain>
    </source>
</reference>
<comment type="catalytic activity">
    <reaction evidence="5">
        <text>UDP-N-acetyl-alpha-D-mannosamine + N-acetyl-alpha-D-glucosaminyl-di-trans,octa-cis-undecaprenyl diphosphate = N-acetyl-beta-D-mannosaminyl-(1-&gt;4)-N-acetyl-alpha-D-glucosaminyl di-trans,octa-cis-undecaprenyl diphosphate + UDP + H(+)</text>
        <dbReference type="Rhea" id="RHEA:16053"/>
        <dbReference type="ChEBI" id="CHEBI:15378"/>
        <dbReference type="ChEBI" id="CHEBI:58223"/>
        <dbReference type="ChEBI" id="CHEBI:62959"/>
        <dbReference type="ChEBI" id="CHEBI:68623"/>
        <dbReference type="ChEBI" id="CHEBI:132210"/>
        <dbReference type="EC" id="2.4.1.187"/>
    </reaction>
</comment>